<gene>
    <name evidence="3" type="ORF">A5760_17705</name>
</gene>
<dbReference type="PANTHER" id="PTHR44154">
    <property type="entry name" value="QUINONE OXIDOREDUCTASE"/>
    <property type="match status" value="1"/>
</dbReference>
<dbReference type="AlphaFoldDB" id="A0A1A0VD52"/>
<protein>
    <recommendedName>
        <fullName evidence="2">Alcohol dehydrogenase-like N-terminal domain-containing protein</fullName>
    </recommendedName>
</protein>
<reference evidence="3 4" key="1">
    <citation type="submission" date="2016-06" db="EMBL/GenBank/DDBJ databases">
        <authorList>
            <person name="Kjaerup R.B."/>
            <person name="Dalgaard T.S."/>
            <person name="Juul-Madsen H.R."/>
        </authorList>
    </citation>
    <scope>NUCLEOTIDE SEQUENCE [LARGE SCALE GENOMIC DNA]</scope>
    <source>
        <strain evidence="3 4">852002-51834_SCH5396731</strain>
    </source>
</reference>
<proteinExistence type="predicted"/>
<keyword evidence="1" id="KW-0521">NADP</keyword>
<feature type="domain" description="Alcohol dehydrogenase-like N-terminal" evidence="2">
    <location>
        <begin position="40"/>
        <end position="102"/>
    </location>
</feature>
<dbReference type="InterPro" id="IPR051603">
    <property type="entry name" value="Zinc-ADH_QOR/CCCR"/>
</dbReference>
<dbReference type="InterPro" id="IPR013154">
    <property type="entry name" value="ADH-like_N"/>
</dbReference>
<accession>A0A1A0VD52</accession>
<dbReference type="Gene3D" id="3.90.180.10">
    <property type="entry name" value="Medium-chain alcohol dehydrogenases, catalytic domain"/>
    <property type="match status" value="1"/>
</dbReference>
<dbReference type="EMBL" id="LZSX01000080">
    <property type="protein sequence ID" value="OBB81168.1"/>
    <property type="molecule type" value="Genomic_DNA"/>
</dbReference>
<dbReference type="Pfam" id="PF08240">
    <property type="entry name" value="ADH_N"/>
    <property type="match status" value="1"/>
</dbReference>
<evidence type="ECO:0000259" key="2">
    <source>
        <dbReference type="Pfam" id="PF08240"/>
    </source>
</evidence>
<comment type="caution">
    <text evidence="3">The sequence shown here is derived from an EMBL/GenBank/DDBJ whole genome shotgun (WGS) entry which is preliminary data.</text>
</comment>
<evidence type="ECO:0000313" key="3">
    <source>
        <dbReference type="EMBL" id="OBB81168.1"/>
    </source>
</evidence>
<name>A0A1A0VD52_9MYCO</name>
<evidence type="ECO:0000313" key="4">
    <source>
        <dbReference type="Proteomes" id="UP000091914"/>
    </source>
</evidence>
<dbReference type="Proteomes" id="UP000091914">
    <property type="component" value="Unassembled WGS sequence"/>
</dbReference>
<dbReference type="SUPFAM" id="SSF50129">
    <property type="entry name" value="GroES-like"/>
    <property type="match status" value="1"/>
</dbReference>
<dbReference type="PANTHER" id="PTHR44154:SF1">
    <property type="entry name" value="QUINONE OXIDOREDUCTASE"/>
    <property type="match status" value="1"/>
</dbReference>
<dbReference type="InterPro" id="IPR011032">
    <property type="entry name" value="GroES-like_sf"/>
</dbReference>
<sequence length="121" mass="12837">MQASTEPDIDLPATMAASYITELGPAEAIHVGELPVPMSGPTDVLVSVEAVVVNPVDTFIRAGRYQTVTPFPFIVGRDLVGTVFHAPTGTGFTTGEHVWCNSLGHDGRQGSFAQFDPPLSR</sequence>
<evidence type="ECO:0000256" key="1">
    <source>
        <dbReference type="ARBA" id="ARBA00022857"/>
    </source>
</evidence>
<organism evidence="3 4">
    <name type="scientific">Mycobacterium colombiense</name>
    <dbReference type="NCBI Taxonomy" id="339268"/>
    <lineage>
        <taxon>Bacteria</taxon>
        <taxon>Bacillati</taxon>
        <taxon>Actinomycetota</taxon>
        <taxon>Actinomycetes</taxon>
        <taxon>Mycobacteriales</taxon>
        <taxon>Mycobacteriaceae</taxon>
        <taxon>Mycobacterium</taxon>
        <taxon>Mycobacterium avium complex (MAC)</taxon>
    </lineage>
</organism>
<dbReference type="RefSeq" id="WP_064883779.1">
    <property type="nucleotide sequence ID" value="NZ_LZSX01000080.1"/>
</dbReference>